<dbReference type="RefSeq" id="WP_142706919.1">
    <property type="nucleotide sequence ID" value="NZ_VIRS01000017.1"/>
</dbReference>
<evidence type="ECO:0000256" key="5">
    <source>
        <dbReference type="ARBA" id="ARBA00022679"/>
    </source>
</evidence>
<dbReference type="EMBL" id="VIRS01000017">
    <property type="protein sequence ID" value="TQS42611.1"/>
    <property type="molecule type" value="Genomic_DNA"/>
</dbReference>
<feature type="domain" description="Histidine kinase" evidence="8">
    <location>
        <begin position="469"/>
        <end position="685"/>
    </location>
</feature>
<dbReference type="InterPro" id="IPR003661">
    <property type="entry name" value="HisK_dim/P_dom"/>
</dbReference>
<comment type="subcellular location">
    <subcellularLocation>
        <location evidence="2">Cell membrane</location>
    </subcellularLocation>
</comment>
<dbReference type="InParanoid" id="A0A545AMW8"/>
<dbReference type="InterPro" id="IPR050736">
    <property type="entry name" value="Sensor_HK_Regulatory"/>
</dbReference>
<keyword evidence="6" id="KW-0418">Kinase</keyword>
<dbReference type="SMART" id="SM00387">
    <property type="entry name" value="HATPase_c"/>
    <property type="match status" value="1"/>
</dbReference>
<dbReference type="EC" id="2.7.13.3" evidence="3"/>
<keyword evidence="7" id="KW-0902">Two-component regulatory system</keyword>
<dbReference type="SMART" id="SM00065">
    <property type="entry name" value="GAF"/>
    <property type="match status" value="2"/>
</dbReference>
<keyword evidence="5" id="KW-0808">Transferase</keyword>
<comment type="caution">
    <text evidence="9">The sequence shown here is derived from an EMBL/GenBank/DDBJ whole genome shotgun (WGS) entry which is preliminary data.</text>
</comment>
<comment type="catalytic activity">
    <reaction evidence="1">
        <text>ATP + protein L-histidine = ADP + protein N-phospho-L-histidine.</text>
        <dbReference type="EC" id="2.7.13.3"/>
    </reaction>
</comment>
<dbReference type="Gene3D" id="3.30.450.40">
    <property type="match status" value="2"/>
</dbReference>
<dbReference type="CDD" id="cd00075">
    <property type="entry name" value="HATPase"/>
    <property type="match status" value="1"/>
</dbReference>
<dbReference type="InterPro" id="IPR005467">
    <property type="entry name" value="His_kinase_dom"/>
</dbReference>
<dbReference type="GO" id="GO:0005886">
    <property type="term" value="C:plasma membrane"/>
    <property type="evidence" value="ECO:0007669"/>
    <property type="project" value="UniProtKB-SubCell"/>
</dbReference>
<evidence type="ECO:0000313" key="9">
    <source>
        <dbReference type="EMBL" id="TQS42611.1"/>
    </source>
</evidence>
<dbReference type="FunFam" id="3.30.565.10:FF:000006">
    <property type="entry name" value="Sensor histidine kinase WalK"/>
    <property type="match status" value="1"/>
</dbReference>
<evidence type="ECO:0000256" key="1">
    <source>
        <dbReference type="ARBA" id="ARBA00000085"/>
    </source>
</evidence>
<sequence length="700" mass="74406">MVARPDPATSDDLDAVARAAAESVDVPIGLVTLVDGDWMRFAGAHGLVGPLAAARRILVTDSFCQDVVRGGEPVVFPDTSDDPRSSPAGAGATVRVGAYMGVPLRAPDGNVIGVVCVVDVHARDWSPADIGAVRGVAATAGLLPGLLTDPPSEDERPAAVPDPGPHSLFLQALLDSLDTAVFACDAAGATMFGNRALVRMLDLDHDLPGDASQIATECLRDADGEELPPDRHPSARALAGEPVRDVELRLLRPGRTARTLVANAERITVAGAVLGAVVALHDVTDQRRAQRFGECNLAVSRALVEADRIADAAGQVVDALARSLRWPHAELWLVDPVADVLRPAASWTDGEADRPGLMSAQLTNGEGLAGTAWRTGEPVWVPDVSTETRFDVEGAARRQLRTALAVPVRSADAVVGVLALYADTLDEDRVALTAHLVAIAAHLGHYLERRRSEELALELARTKDDFLALVGHELRTPLTSITTYAQLLHDNPDCWESQGAQLLGVLRRNTDSLQAIINDLLDLAGLESGHISIRPADTDLAELTREGVEAVRAAAERRSVTVRTHLPERAPLHGDPQRLRQMLDNVLSNAVKYSHEGGTVTVRLAEQAGVATLTVADTGIGIPPAERDRLFQRFFRSSTAREQGVPGTGLGLVVTRAIVERHGGRISATHDEPGTTMVIRLPVGVSDNENGMYAGTAREK</sequence>
<dbReference type="AlphaFoldDB" id="A0A545AMW8"/>
<dbReference type="Proteomes" id="UP000317982">
    <property type="component" value="Unassembled WGS sequence"/>
</dbReference>
<organism evidence="9 10">
    <name type="scientific">Cryptosporangium phraense</name>
    <dbReference type="NCBI Taxonomy" id="2593070"/>
    <lineage>
        <taxon>Bacteria</taxon>
        <taxon>Bacillati</taxon>
        <taxon>Actinomycetota</taxon>
        <taxon>Actinomycetes</taxon>
        <taxon>Cryptosporangiales</taxon>
        <taxon>Cryptosporangiaceae</taxon>
        <taxon>Cryptosporangium</taxon>
    </lineage>
</organism>
<dbReference type="SUPFAM" id="SSF47384">
    <property type="entry name" value="Homodimeric domain of signal transducing histidine kinase"/>
    <property type="match status" value="1"/>
</dbReference>
<evidence type="ECO:0000313" key="10">
    <source>
        <dbReference type="Proteomes" id="UP000317982"/>
    </source>
</evidence>
<gene>
    <name evidence="9" type="ORF">FL583_23250</name>
</gene>
<protein>
    <recommendedName>
        <fullName evidence="3">histidine kinase</fullName>
        <ecNumber evidence="3">2.7.13.3</ecNumber>
    </recommendedName>
</protein>
<dbReference type="InterPro" id="IPR035965">
    <property type="entry name" value="PAS-like_dom_sf"/>
</dbReference>
<dbReference type="Gene3D" id="3.30.565.10">
    <property type="entry name" value="Histidine kinase-like ATPase, C-terminal domain"/>
    <property type="match status" value="1"/>
</dbReference>
<dbReference type="PANTHER" id="PTHR43711">
    <property type="entry name" value="TWO-COMPONENT HISTIDINE KINASE"/>
    <property type="match status" value="1"/>
</dbReference>
<dbReference type="GO" id="GO:0000155">
    <property type="term" value="F:phosphorelay sensor kinase activity"/>
    <property type="evidence" value="ECO:0007669"/>
    <property type="project" value="InterPro"/>
</dbReference>
<name>A0A545AMW8_9ACTN</name>
<dbReference type="PRINTS" id="PR00344">
    <property type="entry name" value="BCTRLSENSOR"/>
</dbReference>
<dbReference type="PANTHER" id="PTHR43711:SF1">
    <property type="entry name" value="HISTIDINE KINASE 1"/>
    <property type="match status" value="1"/>
</dbReference>
<dbReference type="InterPro" id="IPR004358">
    <property type="entry name" value="Sig_transdc_His_kin-like_C"/>
</dbReference>
<dbReference type="OrthoDB" id="340764at2"/>
<dbReference type="SUPFAM" id="SSF55874">
    <property type="entry name" value="ATPase domain of HSP90 chaperone/DNA topoisomerase II/histidine kinase"/>
    <property type="match status" value="1"/>
</dbReference>
<dbReference type="Gene3D" id="1.10.287.130">
    <property type="match status" value="1"/>
</dbReference>
<evidence type="ECO:0000256" key="3">
    <source>
        <dbReference type="ARBA" id="ARBA00012438"/>
    </source>
</evidence>
<dbReference type="Gene3D" id="3.30.450.20">
    <property type="entry name" value="PAS domain"/>
    <property type="match status" value="1"/>
</dbReference>
<dbReference type="SUPFAM" id="SSF55781">
    <property type="entry name" value="GAF domain-like"/>
    <property type="match status" value="2"/>
</dbReference>
<dbReference type="InterPro" id="IPR029016">
    <property type="entry name" value="GAF-like_dom_sf"/>
</dbReference>
<dbReference type="SUPFAM" id="SSF55785">
    <property type="entry name" value="PYP-like sensor domain (PAS domain)"/>
    <property type="match status" value="1"/>
</dbReference>
<evidence type="ECO:0000256" key="7">
    <source>
        <dbReference type="ARBA" id="ARBA00023012"/>
    </source>
</evidence>
<evidence type="ECO:0000256" key="2">
    <source>
        <dbReference type="ARBA" id="ARBA00004236"/>
    </source>
</evidence>
<dbReference type="InterPro" id="IPR003018">
    <property type="entry name" value="GAF"/>
</dbReference>
<dbReference type="InterPro" id="IPR036890">
    <property type="entry name" value="HATPase_C_sf"/>
</dbReference>
<dbReference type="PROSITE" id="PS50109">
    <property type="entry name" value="HIS_KIN"/>
    <property type="match status" value="1"/>
</dbReference>
<dbReference type="CDD" id="cd00082">
    <property type="entry name" value="HisKA"/>
    <property type="match status" value="1"/>
</dbReference>
<reference evidence="9 10" key="1">
    <citation type="submission" date="2019-07" db="EMBL/GenBank/DDBJ databases">
        <title>Cryptosporangium phraense sp. nov., isolated from plant litter.</title>
        <authorList>
            <person name="Suriyachadkun C."/>
        </authorList>
    </citation>
    <scope>NUCLEOTIDE SEQUENCE [LARGE SCALE GENOMIC DNA]</scope>
    <source>
        <strain evidence="9 10">A-T 5661</strain>
    </source>
</reference>
<dbReference type="Pfam" id="PF00512">
    <property type="entry name" value="HisKA"/>
    <property type="match status" value="1"/>
</dbReference>
<evidence type="ECO:0000256" key="4">
    <source>
        <dbReference type="ARBA" id="ARBA00022553"/>
    </source>
</evidence>
<evidence type="ECO:0000259" key="8">
    <source>
        <dbReference type="PROSITE" id="PS50109"/>
    </source>
</evidence>
<dbReference type="InterPro" id="IPR036097">
    <property type="entry name" value="HisK_dim/P_sf"/>
</dbReference>
<keyword evidence="4" id="KW-0597">Phosphoprotein</keyword>
<keyword evidence="10" id="KW-1185">Reference proteome</keyword>
<dbReference type="SMART" id="SM00388">
    <property type="entry name" value="HisKA"/>
    <property type="match status" value="1"/>
</dbReference>
<dbReference type="Pfam" id="PF13185">
    <property type="entry name" value="GAF_2"/>
    <property type="match status" value="2"/>
</dbReference>
<dbReference type="Pfam" id="PF02518">
    <property type="entry name" value="HATPase_c"/>
    <property type="match status" value="1"/>
</dbReference>
<proteinExistence type="predicted"/>
<accession>A0A545AMW8</accession>
<evidence type="ECO:0000256" key="6">
    <source>
        <dbReference type="ARBA" id="ARBA00022777"/>
    </source>
</evidence>
<dbReference type="InterPro" id="IPR003594">
    <property type="entry name" value="HATPase_dom"/>
</dbReference>